<protein>
    <recommendedName>
        <fullName evidence="2">DCD domain-containing protein</fullName>
    </recommendedName>
</protein>
<feature type="domain" description="DCD" evidence="2">
    <location>
        <begin position="25"/>
        <end position="155"/>
    </location>
</feature>
<gene>
    <name evidence="3" type="ORF">VitviT2T_000154</name>
</gene>
<reference evidence="3 4" key="1">
    <citation type="journal article" date="2023" name="Hortic Res">
        <title>The complete reference genome for grapevine (Vitis vinifera L.) genetics and breeding.</title>
        <authorList>
            <person name="Shi X."/>
            <person name="Cao S."/>
            <person name="Wang X."/>
            <person name="Huang S."/>
            <person name="Wang Y."/>
            <person name="Liu Z."/>
            <person name="Liu W."/>
            <person name="Leng X."/>
            <person name="Peng Y."/>
            <person name="Wang N."/>
            <person name="Wang Y."/>
            <person name="Ma Z."/>
            <person name="Xu X."/>
            <person name="Zhang F."/>
            <person name="Xue H."/>
            <person name="Zhong H."/>
            <person name="Wang Y."/>
            <person name="Zhang K."/>
            <person name="Velt A."/>
            <person name="Avia K."/>
            <person name="Holtgrawe D."/>
            <person name="Grimplet J."/>
            <person name="Matus J.T."/>
            <person name="Ware D."/>
            <person name="Wu X."/>
            <person name="Wang H."/>
            <person name="Liu C."/>
            <person name="Fang Y."/>
            <person name="Rustenholz C."/>
            <person name="Cheng Z."/>
            <person name="Xiao H."/>
            <person name="Zhou Y."/>
        </authorList>
    </citation>
    <scope>NUCLEOTIDE SEQUENCE [LARGE SCALE GENOMIC DNA]</scope>
    <source>
        <strain evidence="4">cv. Pinot noir / PN40024</strain>
        <tissue evidence="3">Leaf</tissue>
    </source>
</reference>
<evidence type="ECO:0000259" key="2">
    <source>
        <dbReference type="PROSITE" id="PS51222"/>
    </source>
</evidence>
<organism evidence="3 4">
    <name type="scientific">Vitis vinifera</name>
    <name type="common">Grape</name>
    <dbReference type="NCBI Taxonomy" id="29760"/>
    <lineage>
        <taxon>Eukaryota</taxon>
        <taxon>Viridiplantae</taxon>
        <taxon>Streptophyta</taxon>
        <taxon>Embryophyta</taxon>
        <taxon>Tracheophyta</taxon>
        <taxon>Spermatophyta</taxon>
        <taxon>Magnoliopsida</taxon>
        <taxon>eudicotyledons</taxon>
        <taxon>Gunneridae</taxon>
        <taxon>Pentapetalae</taxon>
        <taxon>rosids</taxon>
        <taxon>Vitales</taxon>
        <taxon>Vitaceae</taxon>
        <taxon>Viteae</taxon>
        <taxon>Vitis</taxon>
    </lineage>
</organism>
<keyword evidence="4" id="KW-1185">Reference proteome</keyword>
<feature type="compositionally biased region" description="Polar residues" evidence="1">
    <location>
        <begin position="982"/>
        <end position="1003"/>
    </location>
</feature>
<dbReference type="PANTHER" id="PTHR46444">
    <property type="entry name" value="DCD (DEVELOPMENT AND CELL DEATH) DOMAIN PROTEIN-RELATED"/>
    <property type="match status" value="1"/>
</dbReference>
<feature type="compositionally biased region" description="Basic and acidic residues" evidence="1">
    <location>
        <begin position="1040"/>
        <end position="1052"/>
    </location>
</feature>
<feature type="region of interest" description="Disordered" evidence="1">
    <location>
        <begin position="1037"/>
        <end position="1106"/>
    </location>
</feature>
<dbReference type="PROSITE" id="PS51222">
    <property type="entry name" value="DCD"/>
    <property type="match status" value="1"/>
</dbReference>
<sequence length="1127" mass="125028">MIIISEFGSMFRRASMDLMGDGGTVPECGAIFMSNRKTMEECLRRNLFGLPFSKAGFVKHVKVGMVLFLFEYEKRELHGVFQASTDGAIDIVPEAFCSSGKRFSAQVRITTIWNCTPLTEHEFSDAIRDNYFAANKFNFGLSKDQVHRLLLLFSSKKLKDLQPQRQLRRSNVSKPVRSSLGKVRRVDAKTGHRKENVHGVNNDLWPAILTEYPGNSLGKISRLPDEASFAVSDQGERQRALERDIGLFISTVKDEVIKIPDSGRFTTSDRVGNDRITAEYQEKSLGKERRASYNGRYPTSDWVEKDYNVDPDIAQGHIRNPLKQPNDLKPVLTTERREKSLGKERMAYVGRHSTSDWFGNECNAHSDLGAVISTEYTRNSLKLSNDDRFEMSGRSGNQLDSGNDDLGPAISVECLGNSLGEVRRGPDPERFMTSDRIGNEGQVNDDLGPAISTGIPVNPLGDARRVVDDNRFMVSNRVRNQLQVDDDPRMAFSTEYYRNSLGEARRVTNVDRFAKSDWVGNECQMDNNIEPAISTEYLCKPNLNRLDYSGKQIKGTDNSSAQPYFESSAFCLREQRTSCEDTIATSTDPYRSGTPTIHYSGLPSCGLYHSSNSVQECPHCSSLGNAFSSPKNKSPPFHAESRGVTRCLDITSGLGNCVSSPTPNDYECSCYRTTMPFSGPGYSESKAVEFSDLEGYRGSSFAGSLLPVPLLKGENDGPAPYSFWPIEETPYDYGYPEASHYKNKLLPKGGDGEAYAANVPLSNEVQCHSQGDLCSLEAKSLNFHENNMSDHDFQSRKKFRGMYSAHQKSRNSVFSRLTFAAEACAEDNDSPVDYNEHNVDTSVDELMDMLHDSSYHWAKKLRKSKPLIGHHDNGENIRNKKLKTIYSEMERDQCTLFPIQKNMDATLGNGESDHERTKGKPAVHFKRRSETGKNRDEIKTGGFVESTGSNGLLGAHQKRRKLVRPNFSKNEPSHEKDVIGENTPNLQLSSQESSFSKDNTGSCEASDRNHENKKNVGQQAGLLHAPCQAGCEAISTEAKSGSDSEGGRKEESGSGLSLKNEGENGKEGSKIEEANLSVTCRDESIAEESMGHGLSQDHVTESCSNVQESSLKICEENAGSVTGLESA</sequence>
<dbReference type="SMART" id="SM00767">
    <property type="entry name" value="DCD"/>
    <property type="match status" value="1"/>
</dbReference>
<proteinExistence type="predicted"/>
<evidence type="ECO:0000313" key="4">
    <source>
        <dbReference type="Proteomes" id="UP001227230"/>
    </source>
</evidence>
<dbReference type="Pfam" id="PF10539">
    <property type="entry name" value="Dev_Cell_Death"/>
    <property type="match status" value="1"/>
</dbReference>
<dbReference type="PANTHER" id="PTHR46444:SF9">
    <property type="entry name" value="DCD (DEVELOPMENT AND CELL DEATH) DOMAIN PROTEIN"/>
    <property type="match status" value="1"/>
</dbReference>
<dbReference type="InterPro" id="IPR013989">
    <property type="entry name" value="Dev_and_cell_death_domain"/>
</dbReference>
<dbReference type="Proteomes" id="UP001227230">
    <property type="component" value="Chromosome 1"/>
</dbReference>
<evidence type="ECO:0000313" key="3">
    <source>
        <dbReference type="EMBL" id="WJZ80218.1"/>
    </source>
</evidence>
<feature type="compositionally biased region" description="Basic and acidic residues" evidence="1">
    <location>
        <begin position="1060"/>
        <end position="1073"/>
    </location>
</feature>
<feature type="compositionally biased region" description="Basic and acidic residues" evidence="1">
    <location>
        <begin position="928"/>
        <end position="939"/>
    </location>
</feature>
<evidence type="ECO:0000256" key="1">
    <source>
        <dbReference type="SAM" id="MobiDB-lite"/>
    </source>
</evidence>
<name>A0ABY9BBQ5_VITVI</name>
<feature type="region of interest" description="Disordered" evidence="1">
    <location>
        <begin position="905"/>
        <end position="1012"/>
    </location>
</feature>
<dbReference type="EMBL" id="CP126648">
    <property type="protein sequence ID" value="WJZ80218.1"/>
    <property type="molecule type" value="Genomic_DNA"/>
</dbReference>
<accession>A0ABY9BBQ5</accession>